<organism evidence="1 2">
    <name type="scientific">Solanum verrucosum</name>
    <dbReference type="NCBI Taxonomy" id="315347"/>
    <lineage>
        <taxon>Eukaryota</taxon>
        <taxon>Viridiplantae</taxon>
        <taxon>Streptophyta</taxon>
        <taxon>Embryophyta</taxon>
        <taxon>Tracheophyta</taxon>
        <taxon>Spermatophyta</taxon>
        <taxon>Magnoliopsida</taxon>
        <taxon>eudicotyledons</taxon>
        <taxon>Gunneridae</taxon>
        <taxon>Pentapetalae</taxon>
        <taxon>asterids</taxon>
        <taxon>lamiids</taxon>
        <taxon>Solanales</taxon>
        <taxon>Solanaceae</taxon>
        <taxon>Solanoideae</taxon>
        <taxon>Solaneae</taxon>
        <taxon>Solanum</taxon>
    </lineage>
</organism>
<evidence type="ECO:0000313" key="1">
    <source>
        <dbReference type="EMBL" id="WMV33013.1"/>
    </source>
</evidence>
<dbReference type="PANTHER" id="PTHR13271:SF134">
    <property type="entry name" value="OS01G0976450 PROTEIN"/>
    <property type="match status" value="1"/>
</dbReference>
<dbReference type="Gene3D" id="3.90.1410.10">
    <property type="entry name" value="set domain protein methyltransferase, domain 1"/>
    <property type="match status" value="1"/>
</dbReference>
<keyword evidence="2" id="KW-1185">Reference proteome</keyword>
<dbReference type="GO" id="GO:0016279">
    <property type="term" value="F:protein-lysine N-methyltransferase activity"/>
    <property type="evidence" value="ECO:0007669"/>
    <property type="project" value="TreeGrafter"/>
</dbReference>
<dbReference type="InterPro" id="IPR046341">
    <property type="entry name" value="SET_dom_sf"/>
</dbReference>
<reference evidence="1" key="1">
    <citation type="submission" date="2023-08" db="EMBL/GenBank/DDBJ databases">
        <title>A de novo genome assembly of Solanum verrucosum Schlechtendal, a Mexican diploid species geographically isolated from the other diploid A-genome species in potato relatives.</title>
        <authorList>
            <person name="Hosaka K."/>
        </authorList>
    </citation>
    <scope>NUCLEOTIDE SEQUENCE</scope>
    <source>
        <tissue evidence="1">Young leaves</tissue>
    </source>
</reference>
<name>A0AAF0R1L6_SOLVR</name>
<dbReference type="InterPro" id="IPR050600">
    <property type="entry name" value="SETD3_SETD6_MTase"/>
</dbReference>
<protein>
    <recommendedName>
        <fullName evidence="3">SET domain-containing protein</fullName>
    </recommendedName>
</protein>
<dbReference type="PANTHER" id="PTHR13271">
    <property type="entry name" value="UNCHARACTERIZED PUTATIVE METHYLTRANSFERASE"/>
    <property type="match status" value="1"/>
</dbReference>
<gene>
    <name evidence="1" type="ORF">MTR67_026398</name>
</gene>
<dbReference type="EMBL" id="CP133617">
    <property type="protein sequence ID" value="WMV33013.1"/>
    <property type="molecule type" value="Genomic_DNA"/>
</dbReference>
<proteinExistence type="predicted"/>
<accession>A0AAF0R1L6</accession>
<dbReference type="SUPFAM" id="SSF82199">
    <property type="entry name" value="SET domain"/>
    <property type="match status" value="1"/>
</dbReference>
<evidence type="ECO:0000313" key="2">
    <source>
        <dbReference type="Proteomes" id="UP001234989"/>
    </source>
</evidence>
<evidence type="ECO:0008006" key="3">
    <source>
        <dbReference type="Google" id="ProtNLM"/>
    </source>
</evidence>
<dbReference type="AlphaFoldDB" id="A0AAF0R1L6"/>
<dbReference type="Proteomes" id="UP001234989">
    <property type="component" value="Chromosome 6"/>
</dbReference>
<sequence length="158" mass="18004">MLIFHRVIFSNTWRPPCSLLSIIRRLRCQFSFSNCVSKCYIDEECNDFLPWLEHKAGVEISSLLSIGKSANGRSLVARHLINPGDCLLKVPYNVQLAPDDLPRGINSLLGDYVGNVAKVALLILYEQNLGKKSEWDPYITRLPRPEDMHNTVNFIDNM</sequence>